<dbReference type="InterPro" id="IPR023393">
    <property type="entry name" value="START-like_dom_sf"/>
</dbReference>
<reference evidence="3 4" key="1">
    <citation type="journal article" date="2019" name="Int. J. Syst. Evol. Microbiol.">
        <title>The Global Catalogue of Microorganisms (GCM) 10K type strain sequencing project: providing services to taxonomists for standard genome sequencing and annotation.</title>
        <authorList>
            <consortium name="The Broad Institute Genomics Platform"/>
            <consortium name="The Broad Institute Genome Sequencing Center for Infectious Disease"/>
            <person name="Wu L."/>
            <person name="Ma J."/>
        </authorList>
    </citation>
    <scope>NUCLEOTIDE SEQUENCE [LARGE SCALE GENOMIC DNA]</scope>
    <source>
        <strain evidence="3 4">JCM 15589</strain>
    </source>
</reference>
<evidence type="ECO:0000256" key="1">
    <source>
        <dbReference type="ARBA" id="ARBA00006817"/>
    </source>
</evidence>
<feature type="domain" description="Activator of Hsp90 ATPase homologue 1/2-like C-terminal" evidence="2">
    <location>
        <begin position="15"/>
        <end position="129"/>
    </location>
</feature>
<dbReference type="SUPFAM" id="SSF55961">
    <property type="entry name" value="Bet v1-like"/>
    <property type="match status" value="1"/>
</dbReference>
<dbReference type="CDD" id="cd07814">
    <property type="entry name" value="SRPBCC_CalC_Aha1-like"/>
    <property type="match status" value="1"/>
</dbReference>
<dbReference type="Gene3D" id="3.30.530.20">
    <property type="match status" value="1"/>
</dbReference>
<evidence type="ECO:0000313" key="4">
    <source>
        <dbReference type="Proteomes" id="UP001501138"/>
    </source>
</evidence>
<comment type="similarity">
    <text evidence="1">Belongs to the AHA1 family.</text>
</comment>
<proteinExistence type="inferred from homology"/>
<accession>A0ABN2J9Q8</accession>
<dbReference type="Proteomes" id="UP001501138">
    <property type="component" value="Unassembled WGS sequence"/>
</dbReference>
<protein>
    <submittedName>
        <fullName evidence="3">SRPBCC domain-containing protein</fullName>
    </submittedName>
</protein>
<organism evidence="3 4">
    <name type="scientific">Isoptericola hypogeus</name>
    <dbReference type="NCBI Taxonomy" id="300179"/>
    <lineage>
        <taxon>Bacteria</taxon>
        <taxon>Bacillati</taxon>
        <taxon>Actinomycetota</taxon>
        <taxon>Actinomycetes</taxon>
        <taxon>Micrococcales</taxon>
        <taxon>Promicromonosporaceae</taxon>
        <taxon>Isoptericola</taxon>
    </lineage>
</organism>
<dbReference type="RefSeq" id="WP_344247286.1">
    <property type="nucleotide sequence ID" value="NZ_BAAAPM010000003.1"/>
</dbReference>
<evidence type="ECO:0000259" key="2">
    <source>
        <dbReference type="Pfam" id="PF08327"/>
    </source>
</evidence>
<dbReference type="InterPro" id="IPR013538">
    <property type="entry name" value="ASHA1/2-like_C"/>
</dbReference>
<evidence type="ECO:0000313" key="3">
    <source>
        <dbReference type="EMBL" id="GAA1720709.1"/>
    </source>
</evidence>
<sequence length="148" mass="16339">MVDILHRVGVRTPDPKTVYDALTTVEGLGAWWTDDTTGSADVVGGALEFRFPSGGFDMEVVELRPPERVAWRVVGGPDEWVGTTIGWDLRQVGDYTIVLFTHQGWREPVEFMHHCSTKWASFLLSLKALGETGAGAPAPRDVQIDDWG</sequence>
<dbReference type="EMBL" id="BAAAPM010000003">
    <property type="protein sequence ID" value="GAA1720709.1"/>
    <property type="molecule type" value="Genomic_DNA"/>
</dbReference>
<comment type="caution">
    <text evidence="3">The sequence shown here is derived from an EMBL/GenBank/DDBJ whole genome shotgun (WGS) entry which is preliminary data.</text>
</comment>
<name>A0ABN2J9Q8_9MICO</name>
<keyword evidence="4" id="KW-1185">Reference proteome</keyword>
<dbReference type="Pfam" id="PF08327">
    <property type="entry name" value="AHSA1"/>
    <property type="match status" value="1"/>
</dbReference>
<gene>
    <name evidence="3" type="ORF">GCM10009809_15470</name>
</gene>